<protein>
    <submittedName>
        <fullName evidence="1">Uroporphyrinogen-III methylase</fullName>
    </submittedName>
</protein>
<keyword evidence="1" id="KW-0489">Methyltransferase</keyword>
<evidence type="ECO:0000313" key="2">
    <source>
        <dbReference type="Proteomes" id="UP000267342"/>
    </source>
</evidence>
<reference evidence="1 2" key="1">
    <citation type="submission" date="2018-09" db="EMBL/GenBank/DDBJ databases">
        <title>Zymobacter palmae IAM14233 (=T109) whole genome analysis.</title>
        <authorList>
            <person name="Yanase H."/>
        </authorList>
    </citation>
    <scope>NUCLEOTIDE SEQUENCE [LARGE SCALE GENOMIC DNA]</scope>
    <source>
        <strain evidence="1 2">IAM14233</strain>
    </source>
</reference>
<keyword evidence="2" id="KW-1185">Reference proteome</keyword>
<dbReference type="KEGG" id="zpl:ZBT109_2600"/>
<gene>
    <name evidence="1" type="ORF">ZBT109_2600</name>
</gene>
<dbReference type="GO" id="GO:0008168">
    <property type="term" value="F:methyltransferase activity"/>
    <property type="evidence" value="ECO:0007669"/>
    <property type="project" value="UniProtKB-KW"/>
</dbReference>
<dbReference type="EMBL" id="AP018933">
    <property type="protein sequence ID" value="BBG31330.1"/>
    <property type="molecule type" value="Genomic_DNA"/>
</dbReference>
<evidence type="ECO:0000313" key="1">
    <source>
        <dbReference type="EMBL" id="BBG31330.1"/>
    </source>
</evidence>
<sequence>MASRRSNAVLLGGSRSLIGAPVGDRDADTVRGLRIVQHDILRGFEQIKVLNAGDVQRANHR</sequence>
<dbReference type="Proteomes" id="UP000267342">
    <property type="component" value="Chromosome"/>
</dbReference>
<keyword evidence="1" id="KW-0808">Transferase</keyword>
<proteinExistence type="predicted"/>
<accession>A0A348HI78</accession>
<organism evidence="1 2">
    <name type="scientific">Zymobacter palmae</name>
    <dbReference type="NCBI Taxonomy" id="33074"/>
    <lineage>
        <taxon>Bacteria</taxon>
        <taxon>Pseudomonadati</taxon>
        <taxon>Pseudomonadota</taxon>
        <taxon>Gammaproteobacteria</taxon>
        <taxon>Oceanospirillales</taxon>
        <taxon>Halomonadaceae</taxon>
        <taxon>Zymobacter group</taxon>
        <taxon>Zymobacter</taxon>
    </lineage>
</organism>
<dbReference type="GO" id="GO:0032259">
    <property type="term" value="P:methylation"/>
    <property type="evidence" value="ECO:0007669"/>
    <property type="project" value="UniProtKB-KW"/>
</dbReference>
<dbReference type="AlphaFoldDB" id="A0A348HI78"/>
<name>A0A348HI78_9GAMM</name>